<protein>
    <recommendedName>
        <fullName evidence="2">DNA primase/polymerase bifunctional N-terminal domain-containing protein</fullName>
    </recommendedName>
</protein>
<evidence type="ECO:0000256" key="1">
    <source>
        <dbReference type="SAM" id="MobiDB-lite"/>
    </source>
</evidence>
<dbReference type="InterPro" id="IPR015330">
    <property type="entry name" value="DNA_primase/pol_bifunc_N"/>
</dbReference>
<organism evidence="3 4">
    <name type="scientific">Streptomonospora nanhaiensis</name>
    <dbReference type="NCBI Taxonomy" id="1323731"/>
    <lineage>
        <taxon>Bacteria</taxon>
        <taxon>Bacillati</taxon>
        <taxon>Actinomycetota</taxon>
        <taxon>Actinomycetes</taxon>
        <taxon>Streptosporangiales</taxon>
        <taxon>Nocardiopsidaceae</taxon>
        <taxon>Streptomonospora</taxon>
    </lineage>
</organism>
<dbReference type="CDD" id="cd04859">
    <property type="entry name" value="Prim_Pol"/>
    <property type="match status" value="1"/>
</dbReference>
<gene>
    <name evidence="3" type="ORF">HNR12_004816</name>
</gene>
<dbReference type="Pfam" id="PF09250">
    <property type="entry name" value="Prim-Pol"/>
    <property type="match status" value="1"/>
</dbReference>
<dbReference type="InterPro" id="IPR014820">
    <property type="entry name" value="PriCT_1"/>
</dbReference>
<keyword evidence="4" id="KW-1185">Reference proteome</keyword>
<dbReference type="Pfam" id="PF08708">
    <property type="entry name" value="PriCT_1"/>
    <property type="match status" value="1"/>
</dbReference>
<evidence type="ECO:0000313" key="4">
    <source>
        <dbReference type="Proteomes" id="UP000575985"/>
    </source>
</evidence>
<comment type="caution">
    <text evidence="3">The sequence shown here is derived from an EMBL/GenBank/DDBJ whole genome shotgun (WGS) entry which is preliminary data.</text>
</comment>
<dbReference type="SMART" id="SM00943">
    <property type="entry name" value="Prim-Pol"/>
    <property type="match status" value="1"/>
</dbReference>
<dbReference type="EMBL" id="JACCFO010000001">
    <property type="protein sequence ID" value="NYI98539.1"/>
    <property type="molecule type" value="Genomic_DNA"/>
</dbReference>
<name>A0A853BRZ7_9ACTN</name>
<proteinExistence type="predicted"/>
<feature type="region of interest" description="Disordered" evidence="1">
    <location>
        <begin position="273"/>
        <end position="311"/>
    </location>
</feature>
<dbReference type="AlphaFoldDB" id="A0A853BRZ7"/>
<sequence>MMTVRDLSAIFLDATDQPLPRAAARLAASGVPVFPVAPRDKAPLIRNGRGFRDATTDLRQVEAWWRRFPQANIGVPTGAASGLVVVDVDVHGTNGYDALNRADRAGLVTGWEFLVRSPTGGLHLCYPAADEMEQRSWQAGDAGIDFRGDGGYIVAPPSLRVIDGEMVPYRITELGTAPTHPLGAGRLRRFLDPPRSPRRFPPRMRGQGRTDPLKLANWLGGERIDRNRKLFWASCVLAEEGVPYRDALDAMLAVEQPDFGQREITRTVASGYKRIHGDPPSVRGNRAPLGGPARATVGASQEQRLTPARGL</sequence>
<evidence type="ECO:0000259" key="2">
    <source>
        <dbReference type="SMART" id="SM00943"/>
    </source>
</evidence>
<feature type="domain" description="DNA primase/polymerase bifunctional N-terminal" evidence="2">
    <location>
        <begin position="23"/>
        <end position="184"/>
    </location>
</feature>
<feature type="region of interest" description="Disordered" evidence="1">
    <location>
        <begin position="192"/>
        <end position="212"/>
    </location>
</feature>
<evidence type="ECO:0000313" key="3">
    <source>
        <dbReference type="EMBL" id="NYI98539.1"/>
    </source>
</evidence>
<dbReference type="Proteomes" id="UP000575985">
    <property type="component" value="Unassembled WGS sequence"/>
</dbReference>
<accession>A0A853BRZ7</accession>
<dbReference type="SUPFAM" id="SSF56747">
    <property type="entry name" value="Prim-pol domain"/>
    <property type="match status" value="1"/>
</dbReference>
<reference evidence="3 4" key="1">
    <citation type="submission" date="2020-07" db="EMBL/GenBank/DDBJ databases">
        <title>Sequencing the genomes of 1000 actinobacteria strains.</title>
        <authorList>
            <person name="Klenk H.-P."/>
        </authorList>
    </citation>
    <scope>NUCLEOTIDE SEQUENCE [LARGE SCALE GENOMIC DNA]</scope>
    <source>
        <strain evidence="3 4">DSM 45927</strain>
    </source>
</reference>